<keyword evidence="2" id="KW-1185">Reference proteome</keyword>
<accession>A0A3R7KSK2</accession>
<organism evidence="1 2">
    <name type="scientific">Trypanosoma conorhini</name>
    <dbReference type="NCBI Taxonomy" id="83891"/>
    <lineage>
        <taxon>Eukaryota</taxon>
        <taxon>Discoba</taxon>
        <taxon>Euglenozoa</taxon>
        <taxon>Kinetoplastea</taxon>
        <taxon>Metakinetoplastina</taxon>
        <taxon>Trypanosomatida</taxon>
        <taxon>Trypanosomatidae</taxon>
        <taxon>Trypanosoma</taxon>
    </lineage>
</organism>
<reference evidence="1 2" key="1">
    <citation type="journal article" date="2018" name="BMC Genomics">
        <title>Genomic comparison of Trypanosoma conorhini and Trypanosoma rangeli to Trypanosoma cruzi strains of high and low virulence.</title>
        <authorList>
            <person name="Bradwell K.R."/>
            <person name="Koparde V.N."/>
            <person name="Matveyev A.V."/>
            <person name="Serrano M.G."/>
            <person name="Alves J.M."/>
            <person name="Parikh H."/>
            <person name="Huang B."/>
            <person name="Lee V."/>
            <person name="Espinosa-Alvarez O."/>
            <person name="Ortiz P.A."/>
            <person name="Costa-Martins A.G."/>
            <person name="Teixeira M.M."/>
            <person name="Buck G.A."/>
        </authorList>
    </citation>
    <scope>NUCLEOTIDE SEQUENCE [LARGE SCALE GENOMIC DNA]</scope>
    <source>
        <strain evidence="1 2">025E</strain>
    </source>
</reference>
<proteinExistence type="predicted"/>
<dbReference type="Proteomes" id="UP000284403">
    <property type="component" value="Unassembled WGS sequence"/>
</dbReference>
<dbReference type="GeneID" id="40319436"/>
<evidence type="ECO:0000313" key="2">
    <source>
        <dbReference type="Proteomes" id="UP000284403"/>
    </source>
</evidence>
<dbReference type="RefSeq" id="XP_029227172.1">
    <property type="nucleotide sequence ID" value="XM_029372715.1"/>
</dbReference>
<comment type="caution">
    <text evidence="1">The sequence shown here is derived from an EMBL/GenBank/DDBJ whole genome shotgun (WGS) entry which is preliminary data.</text>
</comment>
<dbReference type="EMBL" id="MKKU01000362">
    <property type="protein sequence ID" value="RNF14493.1"/>
    <property type="molecule type" value="Genomic_DNA"/>
</dbReference>
<gene>
    <name evidence="1" type="ORF">Tco025E_05825</name>
</gene>
<sequence length="1309" mass="139634">MQECYNPHHSILPVGGGATAGAFVPLRTLCVTCLLSQFERLSTNAVVQALQDTVFLLRQSFSPLFCKQAVGTGCEDSSDASAVPTPSLASLRGAFLSFHEALAQLAEKLCAASALHRHVQLYKAGLALLSLFFLLLREAAEHAAGMGGGADSLEGGLLGTEDRGDEVAGGAACGMSLAGLARRMCEAVRVGLSREGDSPAGLLLLTDLSDMSPTFLRVLSEHCVSCVCAFLPLLRDAYRVELALYLLHQVFETCATHPTLLEGLAAALAAAATTGDAAPRGSFLAYLAGVLETFRDDEPVVVNALCLARFLVTYGTTRTALLLPSVEDGAGSSGGETSAGVPVQLLRHLTLLLLHLNVDIVVAASETVRELLVAAQSVGAGCSSDIADYVIESLRTASADSAVVLVSLLNVLPTEMVPAGPTLRVIFELADINSNAFEAAVKGPHFLAAVTDQFSNVNDVARRVVRTVHDGGCVSLPCFLLQLLSLEAACGGGSAGAGKLPPETVSILANTLLQLVRESCGPALLEDEVGEGQWPFNNRFLSLSSETMRCLASAVAFLLPACQEFMLRLATEIVAEALRQCLELGCAAVDSRCLLFDGSTGTVLLFLSSAVLEHAAAAVAIVRGDEITAADGLVWRQVRHLLENDLLTQLLRVPGDAAALRARILRHFMRLVEANRNAASTGLPDALLLHDSASPRALLEKSFCHHPHWAASLLLTLAATGCPAPVEVHVLEEFFFSQLARLPCFSEEARRLATAGGGGGDDGDDDEGHTIAALAALKTSAAYYRWRGELPHRGPLHVDSVAATARVCGVPEELSCVFLQLFRSEERAWLDALRSCSWGPALLAVLVSFAVVHMKCDSPAESVKEAHEYLFSAAGSHSTEEEASLCRIVVTRTSTCNLFLAQLFGIVRGSVAANLSLSRRVICFLCQCLALAAGEAAAPTSTAFTRALLEQHLTPFLLFRELSALAGDVARLLVLALARLPLATASCCDHTLFKWSLQHVTHPQAQVYAWHAVFLLLERAHGNEFALRYESELEGKLRAGWAECLSPCVAAALATTQWMVDGAMRRRGVRRTTSIVPLPLKECPRAPSQPVLLRGFIISAVERQTRGEPPDMSLLQAAPMLLAWANDMFARRCATVATARLLYTLVKMCPALLASLEALGLFLQVTTAAATGACPAATPFQLSLIEERAWVFAALLFSWPPWGVAGGLKEAVDAFLAALEMPPRACHGQKRSRDEEAPLPHVHEAAGARCAVEALVEACERQSEEHGAFPLNRAKDFFLRGHNARPEVDVPHEVAFASVHEGCELFILP</sequence>
<evidence type="ECO:0000313" key="1">
    <source>
        <dbReference type="EMBL" id="RNF14493.1"/>
    </source>
</evidence>
<name>A0A3R7KSK2_9TRYP</name>
<dbReference type="OrthoDB" id="242249at2759"/>
<protein>
    <submittedName>
        <fullName evidence="1">Uncharacterized protein</fullName>
    </submittedName>
</protein>